<evidence type="ECO:0000256" key="5">
    <source>
        <dbReference type="SAM" id="Phobius"/>
    </source>
</evidence>
<dbReference type="Gene3D" id="3.30.40.10">
    <property type="entry name" value="Zinc/RING finger domain, C3HC4 (zinc finger)"/>
    <property type="match status" value="1"/>
</dbReference>
<proteinExistence type="predicted"/>
<evidence type="ECO:0000313" key="8">
    <source>
        <dbReference type="Proteomes" id="UP000694406"/>
    </source>
</evidence>
<dbReference type="PROSITE" id="PS50089">
    <property type="entry name" value="ZF_RING_2"/>
    <property type="match status" value="1"/>
</dbReference>
<accession>A0A8C5RJS7</accession>
<evidence type="ECO:0000256" key="1">
    <source>
        <dbReference type="ARBA" id="ARBA00022723"/>
    </source>
</evidence>
<dbReference type="Pfam" id="PF13639">
    <property type="entry name" value="zf-RING_2"/>
    <property type="match status" value="1"/>
</dbReference>
<gene>
    <name evidence="7" type="primary">RNF225</name>
</gene>
<dbReference type="GeneTree" id="ENSGT00940000163974"/>
<dbReference type="SUPFAM" id="SSF57850">
    <property type="entry name" value="RING/U-box"/>
    <property type="match status" value="1"/>
</dbReference>
<keyword evidence="5" id="KW-0472">Membrane</keyword>
<dbReference type="GO" id="GO:0061630">
    <property type="term" value="F:ubiquitin protein ligase activity"/>
    <property type="evidence" value="ECO:0007669"/>
    <property type="project" value="TreeGrafter"/>
</dbReference>
<dbReference type="GO" id="GO:0016567">
    <property type="term" value="P:protein ubiquitination"/>
    <property type="evidence" value="ECO:0007669"/>
    <property type="project" value="TreeGrafter"/>
</dbReference>
<reference evidence="7" key="2">
    <citation type="submission" date="2025-09" db="UniProtKB">
        <authorList>
            <consortium name="Ensembl"/>
        </authorList>
    </citation>
    <scope>IDENTIFICATION</scope>
</reference>
<keyword evidence="1" id="KW-0479">Metal-binding</keyword>
<protein>
    <submittedName>
        <fullName evidence="7">Ring finger protein 225</fullName>
    </submittedName>
</protein>
<evidence type="ECO:0000256" key="3">
    <source>
        <dbReference type="ARBA" id="ARBA00022833"/>
    </source>
</evidence>
<evidence type="ECO:0000313" key="7">
    <source>
        <dbReference type="Ensembl" id="ENSLLTP00000003499.1"/>
    </source>
</evidence>
<dbReference type="PANTHER" id="PTHR22791:SF1">
    <property type="entry name" value="RING FINGER PROTEIN 225"/>
    <property type="match status" value="1"/>
</dbReference>
<sequence>MIWGLPLPLPPSLLKETVNGKEEPSNAEPSPLDCVICFTPYDQLFKLPKELSCRHIFCLECLARINVSSEDVNAITCPVCRAPTVLPPRKGLPGLPTRRDLLEQLSAMPVPPGSVRFDRRRGLLYLPAGNKSRAQVGSKPGPPLNTVSLSVDVGRPPPPGSVRRLAVSGWPFYAALSVALLVTVGLRFLWQRDFLPRNCTFTVLGVSFLLSILSSWAQATLLTGAAWQTNPRLVWG</sequence>
<keyword evidence="2 4" id="KW-0863">Zinc-finger</keyword>
<keyword evidence="5" id="KW-0812">Transmembrane</keyword>
<dbReference type="Ensembl" id="ENSLLTT00000003639.1">
    <property type="protein sequence ID" value="ENSLLTP00000003499.1"/>
    <property type="gene ID" value="ENSLLTG00000002629.1"/>
</dbReference>
<organism evidence="7 8">
    <name type="scientific">Laticauda laticaudata</name>
    <name type="common">Blue-ringed sea krait</name>
    <name type="synonym">Blue-lipped sea krait</name>
    <dbReference type="NCBI Taxonomy" id="8630"/>
    <lineage>
        <taxon>Eukaryota</taxon>
        <taxon>Metazoa</taxon>
        <taxon>Chordata</taxon>
        <taxon>Craniata</taxon>
        <taxon>Vertebrata</taxon>
        <taxon>Euteleostomi</taxon>
        <taxon>Lepidosauria</taxon>
        <taxon>Squamata</taxon>
        <taxon>Bifurcata</taxon>
        <taxon>Unidentata</taxon>
        <taxon>Episquamata</taxon>
        <taxon>Toxicofera</taxon>
        <taxon>Serpentes</taxon>
        <taxon>Colubroidea</taxon>
        <taxon>Elapidae</taxon>
        <taxon>Laticaudinae</taxon>
        <taxon>Laticauda</taxon>
    </lineage>
</organism>
<feature type="transmembrane region" description="Helical" evidence="5">
    <location>
        <begin position="201"/>
        <end position="227"/>
    </location>
</feature>
<dbReference type="GO" id="GO:0008270">
    <property type="term" value="F:zinc ion binding"/>
    <property type="evidence" value="ECO:0007669"/>
    <property type="project" value="UniProtKB-KW"/>
</dbReference>
<name>A0A8C5RJS7_LATLA</name>
<dbReference type="InterPro" id="IPR001841">
    <property type="entry name" value="Znf_RING"/>
</dbReference>
<feature type="domain" description="RING-type" evidence="6">
    <location>
        <begin position="34"/>
        <end position="81"/>
    </location>
</feature>
<keyword evidence="8" id="KW-1185">Reference proteome</keyword>
<keyword evidence="3" id="KW-0862">Zinc</keyword>
<dbReference type="SMART" id="SM00184">
    <property type="entry name" value="RING"/>
    <property type="match status" value="1"/>
</dbReference>
<keyword evidence="5" id="KW-1133">Transmembrane helix</keyword>
<dbReference type="PROSITE" id="PS00518">
    <property type="entry name" value="ZF_RING_1"/>
    <property type="match status" value="1"/>
</dbReference>
<dbReference type="PANTHER" id="PTHR22791">
    <property type="entry name" value="RING-TYPE DOMAIN-CONTAINING PROTEIN"/>
    <property type="match status" value="1"/>
</dbReference>
<reference evidence="7" key="1">
    <citation type="submission" date="2025-08" db="UniProtKB">
        <authorList>
            <consortium name="Ensembl"/>
        </authorList>
    </citation>
    <scope>IDENTIFICATION</scope>
</reference>
<evidence type="ECO:0000259" key="6">
    <source>
        <dbReference type="PROSITE" id="PS50089"/>
    </source>
</evidence>
<dbReference type="AlphaFoldDB" id="A0A8C5RJS7"/>
<dbReference type="Proteomes" id="UP000694406">
    <property type="component" value="Unplaced"/>
</dbReference>
<dbReference type="InterPro" id="IPR051435">
    <property type="entry name" value="RING_finger_E3_ubiq-ligases"/>
</dbReference>
<evidence type="ECO:0000256" key="4">
    <source>
        <dbReference type="PROSITE-ProRule" id="PRU00175"/>
    </source>
</evidence>
<evidence type="ECO:0000256" key="2">
    <source>
        <dbReference type="ARBA" id="ARBA00022771"/>
    </source>
</evidence>
<dbReference type="InterPro" id="IPR017907">
    <property type="entry name" value="Znf_RING_CS"/>
</dbReference>
<dbReference type="InterPro" id="IPR013083">
    <property type="entry name" value="Znf_RING/FYVE/PHD"/>
</dbReference>
<feature type="transmembrane region" description="Helical" evidence="5">
    <location>
        <begin position="170"/>
        <end position="189"/>
    </location>
</feature>